<feature type="domain" description="AAA" evidence="1">
    <location>
        <begin position="21"/>
        <end position="152"/>
    </location>
</feature>
<gene>
    <name evidence="3" type="ORF">G1C95_2383</name>
</gene>
<dbReference type="InterPro" id="IPR041682">
    <property type="entry name" value="AAA_14"/>
</dbReference>
<dbReference type="Pfam" id="PF13635">
    <property type="entry name" value="DUF4143"/>
    <property type="match status" value="1"/>
</dbReference>
<dbReference type="Pfam" id="PF13173">
    <property type="entry name" value="AAA_14"/>
    <property type="match status" value="1"/>
</dbReference>
<dbReference type="Gene3D" id="3.40.50.300">
    <property type="entry name" value="P-loop containing nucleotide triphosphate hydrolases"/>
    <property type="match status" value="1"/>
</dbReference>
<evidence type="ECO:0000259" key="1">
    <source>
        <dbReference type="Pfam" id="PF13173"/>
    </source>
</evidence>
<evidence type="ECO:0000313" key="3">
    <source>
        <dbReference type="EMBL" id="NMM95195.1"/>
    </source>
</evidence>
<dbReference type="AlphaFoldDB" id="A0A7Y0ERP8"/>
<dbReference type="InterPro" id="IPR025420">
    <property type="entry name" value="DUF4143"/>
</dbReference>
<protein>
    <submittedName>
        <fullName evidence="3">ATPase</fullName>
    </submittedName>
</protein>
<evidence type="ECO:0000259" key="2">
    <source>
        <dbReference type="Pfam" id="PF13635"/>
    </source>
</evidence>
<dbReference type="SUPFAM" id="SSF52540">
    <property type="entry name" value="P-loop containing nucleoside triphosphate hydrolases"/>
    <property type="match status" value="1"/>
</dbReference>
<keyword evidence="4" id="KW-1185">Reference proteome</keyword>
<feature type="domain" description="DUF4143" evidence="2">
    <location>
        <begin position="226"/>
        <end position="387"/>
    </location>
</feature>
<comment type="caution">
    <text evidence="3">The sequence shown here is derived from an EMBL/GenBank/DDBJ whole genome shotgun (WGS) entry which is preliminary data.</text>
</comment>
<sequence>MLRRSAYGQLMDWKRLKTQQGLLIMGARQVGKTTLVREFAANEYQRLAEVNFVESPQAVDTVSKASDAKDLLLRLSILTGTEIVPGETLLFLDEIQACQDVLTWVKFLVEMRDLDIVMSGSMLGIDLFNVRSLPVGFLQTVVMKPLDFFEFCDACGLPGSARDAVKECFTSLSEVPDYLHEKMTDLWYKYLLVGGMPDAVQAFVDSSDLNRVRNVQKAIVDLYELDITKYVPDLVERRHIKTIYESIVNQLNAPNKRFKFTKLGNDSRFAHMRTAFDWLANAGIALPTLKVQEPRYPMGDHANENAFKLYMNDVGLLTSQLMREADLEILNRRSSMNYGSIFENAAAQELFAKGYELFYYNQGNIGEVDFLLQDARGGISLCEIKSGKEYTRHRAMNNLLGTRNYEFEHAWVFHDGNIERRGVVEYLPIYMLACLDPSSTTSTSVNTDS</sequence>
<proteinExistence type="predicted"/>
<organism evidence="3 4">
    <name type="scientific">Bifidobacterium oedipodis</name>
    <dbReference type="NCBI Taxonomy" id="2675322"/>
    <lineage>
        <taxon>Bacteria</taxon>
        <taxon>Bacillati</taxon>
        <taxon>Actinomycetota</taxon>
        <taxon>Actinomycetes</taxon>
        <taxon>Bifidobacteriales</taxon>
        <taxon>Bifidobacteriaceae</taxon>
        <taxon>Bifidobacterium</taxon>
    </lineage>
</organism>
<dbReference type="PANTHER" id="PTHR33295">
    <property type="entry name" value="ATPASE"/>
    <property type="match status" value="1"/>
</dbReference>
<evidence type="ECO:0000313" key="4">
    <source>
        <dbReference type="Proteomes" id="UP000532194"/>
    </source>
</evidence>
<reference evidence="3 4" key="1">
    <citation type="submission" date="2020-02" db="EMBL/GenBank/DDBJ databases">
        <title>Characterization of phylogenetic diversity of novel bifidobacterial species isolated in Czech ZOOs.</title>
        <authorList>
            <person name="Lugli G.A."/>
            <person name="Vera N.B."/>
            <person name="Ventura M."/>
        </authorList>
    </citation>
    <scope>NUCLEOTIDE SEQUENCE [LARGE SCALE GENOMIC DNA]</scope>
    <source>
        <strain evidence="3 4">DSM 109957</strain>
    </source>
</reference>
<dbReference type="PANTHER" id="PTHR33295:SF7">
    <property type="entry name" value="ATPASE"/>
    <property type="match status" value="1"/>
</dbReference>
<dbReference type="InterPro" id="IPR027417">
    <property type="entry name" value="P-loop_NTPase"/>
</dbReference>
<dbReference type="EMBL" id="JAAIII010000010">
    <property type="protein sequence ID" value="NMM95195.1"/>
    <property type="molecule type" value="Genomic_DNA"/>
</dbReference>
<name>A0A7Y0ERP8_9BIFI</name>
<dbReference type="Proteomes" id="UP000532194">
    <property type="component" value="Unassembled WGS sequence"/>
</dbReference>
<accession>A0A7Y0ERP8</accession>